<comment type="subcellular location">
    <subcellularLocation>
        <location evidence="1">Cell outer membrane</location>
    </subcellularLocation>
</comment>
<keyword evidence="3" id="KW-0813">Transport</keyword>
<keyword evidence="5" id="KW-0812">Transmembrane</keyword>
<evidence type="ECO:0000256" key="3">
    <source>
        <dbReference type="ARBA" id="ARBA00022448"/>
    </source>
</evidence>
<keyword evidence="7" id="KW-0998">Cell outer membrane</keyword>
<dbReference type="GO" id="GO:1990281">
    <property type="term" value="C:efflux pump complex"/>
    <property type="evidence" value="ECO:0007669"/>
    <property type="project" value="TreeGrafter"/>
</dbReference>
<evidence type="ECO:0000256" key="4">
    <source>
        <dbReference type="ARBA" id="ARBA00022452"/>
    </source>
</evidence>
<evidence type="ECO:0000256" key="2">
    <source>
        <dbReference type="ARBA" id="ARBA00007613"/>
    </source>
</evidence>
<dbReference type="SUPFAM" id="SSF56954">
    <property type="entry name" value="Outer membrane efflux proteins (OEP)"/>
    <property type="match status" value="1"/>
</dbReference>
<dbReference type="GO" id="GO:0015288">
    <property type="term" value="F:porin activity"/>
    <property type="evidence" value="ECO:0007669"/>
    <property type="project" value="TreeGrafter"/>
</dbReference>
<evidence type="ECO:0000256" key="8">
    <source>
        <dbReference type="SAM" id="Coils"/>
    </source>
</evidence>
<dbReference type="PANTHER" id="PTHR30026">
    <property type="entry name" value="OUTER MEMBRANE PROTEIN TOLC"/>
    <property type="match status" value="1"/>
</dbReference>
<dbReference type="EMBL" id="WELI01000010">
    <property type="protein sequence ID" value="KAB7727538.1"/>
    <property type="molecule type" value="Genomic_DNA"/>
</dbReference>
<organism evidence="9 10">
    <name type="scientific">Rudanella paleaurantiibacter</name>
    <dbReference type="NCBI Taxonomy" id="2614655"/>
    <lineage>
        <taxon>Bacteria</taxon>
        <taxon>Pseudomonadati</taxon>
        <taxon>Bacteroidota</taxon>
        <taxon>Cytophagia</taxon>
        <taxon>Cytophagales</taxon>
        <taxon>Cytophagaceae</taxon>
        <taxon>Rudanella</taxon>
    </lineage>
</organism>
<dbReference type="RefSeq" id="WP_152126174.1">
    <property type="nucleotide sequence ID" value="NZ_WELI01000010.1"/>
</dbReference>
<dbReference type="GO" id="GO:0009279">
    <property type="term" value="C:cell outer membrane"/>
    <property type="evidence" value="ECO:0007669"/>
    <property type="project" value="UniProtKB-SubCell"/>
</dbReference>
<comment type="caution">
    <text evidence="9">The sequence shown here is derived from an EMBL/GenBank/DDBJ whole genome shotgun (WGS) entry which is preliminary data.</text>
</comment>
<sequence length="446" mass="50297">MKKSWLTLLLGLGTGCLHMVFGQKSTDALTQRAPLSDCIQYALENQPLLRQSVIDQKIADRTVRSAQAGWLPQLNAGYNLVHNLQLPVTLIPDANTGERRPVALGARNTSSVSFSLSQAIFNRDVLLANRTADAYRVQATQVTAQNKIDVVVNVSKAFYDVILTQRQVDILNEDITRLQRSLQDATNQYQSGVVDKTDAQRARIALNNAVAQRKQFQDQVGAKQQILKQYMGYPPNERIRLTYDTLQLANEAALDTNLLVDPQNRIEYQLLQTQGRLLDANVQYNRWAYLPTVNANANYNLLFQNNAFTQLYSQAFPNSLIGLSVLFPIFQGGRRVQQLRIAELQVDRLRWDRTALVSAIDAEYAQALSNYKGNLANYLALQENLQLAQDVYRIINLQYRSGIKTYLDVTIAEADLRTARLNVFNALYQVLISKLDVQRALGTISF</sequence>
<evidence type="ECO:0000256" key="7">
    <source>
        <dbReference type="ARBA" id="ARBA00023237"/>
    </source>
</evidence>
<dbReference type="InterPro" id="IPR003423">
    <property type="entry name" value="OMP_efflux"/>
</dbReference>
<feature type="coiled-coil region" evidence="8">
    <location>
        <begin position="168"/>
        <end position="219"/>
    </location>
</feature>
<gene>
    <name evidence="9" type="ORF">F5984_20930</name>
</gene>
<accession>A0A7J5TU52</accession>
<evidence type="ECO:0000256" key="1">
    <source>
        <dbReference type="ARBA" id="ARBA00004442"/>
    </source>
</evidence>
<evidence type="ECO:0000313" key="10">
    <source>
        <dbReference type="Proteomes" id="UP000488299"/>
    </source>
</evidence>
<dbReference type="Proteomes" id="UP000488299">
    <property type="component" value="Unassembled WGS sequence"/>
</dbReference>
<keyword evidence="8" id="KW-0175">Coiled coil</keyword>
<dbReference type="Pfam" id="PF02321">
    <property type="entry name" value="OEP"/>
    <property type="match status" value="2"/>
</dbReference>
<dbReference type="PANTHER" id="PTHR30026:SF20">
    <property type="entry name" value="OUTER MEMBRANE PROTEIN TOLC"/>
    <property type="match status" value="1"/>
</dbReference>
<evidence type="ECO:0000313" key="9">
    <source>
        <dbReference type="EMBL" id="KAB7727538.1"/>
    </source>
</evidence>
<keyword evidence="6" id="KW-0472">Membrane</keyword>
<evidence type="ECO:0000256" key="6">
    <source>
        <dbReference type="ARBA" id="ARBA00023136"/>
    </source>
</evidence>
<comment type="similarity">
    <text evidence="2">Belongs to the outer membrane factor (OMF) (TC 1.B.17) family.</text>
</comment>
<dbReference type="AlphaFoldDB" id="A0A7J5TU52"/>
<dbReference type="InterPro" id="IPR051906">
    <property type="entry name" value="TolC-like"/>
</dbReference>
<dbReference type="GO" id="GO:0015562">
    <property type="term" value="F:efflux transmembrane transporter activity"/>
    <property type="evidence" value="ECO:0007669"/>
    <property type="project" value="InterPro"/>
</dbReference>
<keyword evidence="4" id="KW-1134">Transmembrane beta strand</keyword>
<proteinExistence type="inferred from homology"/>
<dbReference type="Gene3D" id="1.20.1600.10">
    <property type="entry name" value="Outer membrane efflux proteins (OEP)"/>
    <property type="match status" value="1"/>
</dbReference>
<name>A0A7J5TU52_9BACT</name>
<dbReference type="PROSITE" id="PS51257">
    <property type="entry name" value="PROKAR_LIPOPROTEIN"/>
    <property type="match status" value="1"/>
</dbReference>
<evidence type="ECO:0000256" key="5">
    <source>
        <dbReference type="ARBA" id="ARBA00022692"/>
    </source>
</evidence>
<reference evidence="9 10" key="1">
    <citation type="submission" date="2019-10" db="EMBL/GenBank/DDBJ databases">
        <title>Rudanella paleaurantiibacter sp. nov., isolated from sludge.</title>
        <authorList>
            <person name="Xu S.Q."/>
        </authorList>
    </citation>
    <scope>NUCLEOTIDE SEQUENCE [LARGE SCALE GENOMIC DNA]</scope>
    <source>
        <strain evidence="9 10">HX-22-17</strain>
    </source>
</reference>
<protein>
    <submittedName>
        <fullName evidence="9">TolC family protein</fullName>
    </submittedName>
</protein>
<keyword evidence="10" id="KW-1185">Reference proteome</keyword>